<evidence type="ECO:0000256" key="5">
    <source>
        <dbReference type="SAM" id="MobiDB-lite"/>
    </source>
</evidence>
<evidence type="ECO:0000256" key="6">
    <source>
        <dbReference type="SAM" id="Phobius"/>
    </source>
</evidence>
<keyword evidence="2 6" id="KW-0812">Transmembrane</keyword>
<dbReference type="GO" id="GO:0016020">
    <property type="term" value="C:membrane"/>
    <property type="evidence" value="ECO:0007669"/>
    <property type="project" value="UniProtKB-SubCell"/>
</dbReference>
<organism evidence="7">
    <name type="scientific">Desulfacinum infernum</name>
    <dbReference type="NCBI Taxonomy" id="35837"/>
    <lineage>
        <taxon>Bacteria</taxon>
        <taxon>Pseudomonadati</taxon>
        <taxon>Thermodesulfobacteriota</taxon>
        <taxon>Syntrophobacteria</taxon>
        <taxon>Syntrophobacterales</taxon>
        <taxon>Syntrophobacteraceae</taxon>
        <taxon>Desulfacinum</taxon>
    </lineage>
</organism>
<dbReference type="PANTHER" id="PTHR33446">
    <property type="entry name" value="PROTEIN TONB-RELATED"/>
    <property type="match status" value="1"/>
</dbReference>
<dbReference type="InterPro" id="IPR006260">
    <property type="entry name" value="TonB/TolA_C"/>
</dbReference>
<feature type="compositionally biased region" description="Low complexity" evidence="5">
    <location>
        <begin position="159"/>
        <end position="206"/>
    </location>
</feature>
<feature type="region of interest" description="Disordered" evidence="5">
    <location>
        <begin position="65"/>
        <end position="97"/>
    </location>
</feature>
<evidence type="ECO:0000313" key="7">
    <source>
        <dbReference type="EMBL" id="HFK97378.1"/>
    </source>
</evidence>
<keyword evidence="4 6" id="KW-0472">Membrane</keyword>
<name>A0A832A0P5_9BACT</name>
<dbReference type="Pfam" id="PF13103">
    <property type="entry name" value="TonB_2"/>
    <property type="match status" value="1"/>
</dbReference>
<comment type="subcellular location">
    <subcellularLocation>
        <location evidence="1">Membrane</location>
        <topology evidence="1">Single-pass membrane protein</topology>
    </subcellularLocation>
</comment>
<feature type="region of interest" description="Disordered" evidence="5">
    <location>
        <begin position="128"/>
        <end position="215"/>
    </location>
</feature>
<evidence type="ECO:0000256" key="4">
    <source>
        <dbReference type="ARBA" id="ARBA00023136"/>
    </source>
</evidence>
<proteinExistence type="predicted"/>
<reference evidence="7" key="1">
    <citation type="journal article" date="2020" name="mSystems">
        <title>Genome- and Community-Level Interaction Insights into Carbon Utilization and Element Cycling Functions of Hydrothermarchaeota in Hydrothermal Sediment.</title>
        <authorList>
            <person name="Zhou Z."/>
            <person name="Liu Y."/>
            <person name="Xu W."/>
            <person name="Pan J."/>
            <person name="Luo Z.H."/>
            <person name="Li M."/>
        </authorList>
    </citation>
    <scope>NUCLEOTIDE SEQUENCE [LARGE SCALE GENOMIC DNA]</scope>
    <source>
        <strain evidence="7">SpSt-456</strain>
    </source>
</reference>
<comment type="caution">
    <text evidence="7">The sequence shown here is derived from an EMBL/GenBank/DDBJ whole genome shotgun (WGS) entry which is preliminary data.</text>
</comment>
<dbReference type="Gene3D" id="3.30.1150.10">
    <property type="match status" value="1"/>
</dbReference>
<evidence type="ECO:0000256" key="3">
    <source>
        <dbReference type="ARBA" id="ARBA00022989"/>
    </source>
</evidence>
<dbReference type="SUPFAM" id="SSF74653">
    <property type="entry name" value="TolA/TonB C-terminal domain"/>
    <property type="match status" value="1"/>
</dbReference>
<keyword evidence="3 6" id="KW-1133">Transmembrane helix</keyword>
<dbReference type="PANTHER" id="PTHR33446:SF13">
    <property type="entry name" value="TONB PROTEIN"/>
    <property type="match status" value="1"/>
</dbReference>
<dbReference type="EMBL" id="DSTK01000026">
    <property type="protein sequence ID" value="HFK97378.1"/>
    <property type="molecule type" value="Genomic_DNA"/>
</dbReference>
<gene>
    <name evidence="7" type="ORF">ENS06_08675</name>
</gene>
<dbReference type="InterPro" id="IPR051045">
    <property type="entry name" value="TonB-dependent_transducer"/>
</dbReference>
<feature type="transmembrane region" description="Helical" evidence="6">
    <location>
        <begin position="17"/>
        <end position="38"/>
    </location>
</feature>
<protein>
    <submittedName>
        <fullName evidence="7">TonB family protein</fullName>
    </submittedName>
</protein>
<feature type="compositionally biased region" description="Basic and acidic residues" evidence="5">
    <location>
        <begin position="128"/>
        <end position="150"/>
    </location>
</feature>
<evidence type="ECO:0000256" key="1">
    <source>
        <dbReference type="ARBA" id="ARBA00004167"/>
    </source>
</evidence>
<evidence type="ECO:0000256" key="2">
    <source>
        <dbReference type="ARBA" id="ARBA00022692"/>
    </source>
</evidence>
<accession>A0A832A0P5</accession>
<dbReference type="NCBIfam" id="TIGR01352">
    <property type="entry name" value="tonB_Cterm"/>
    <property type="match status" value="1"/>
</dbReference>
<dbReference type="AlphaFoldDB" id="A0A832A0P5"/>
<sequence>MTAADAFDRLRLPRRDVLFGMAVSVIVHAVMIFVVVFLPHVLPRKPVELPYYSVKLVTAGDLGLDQGSGGKGPKAQVKAPQAPPSAPKRDSAASVPVVPVKRLADSFKLADTKVEKLDADVKPTLERIERPSLEKSVEQLLPKEKAERPKPPPGPTPPSSASGGSASSAAPSGTTPSAKPAPSEGSSTAGSAPGPSGSSGAARGASGPSGPGGRGEELALARRLYYTEVWAAIKRQWVLPKSLINVQGLEAVVVIVVRRDGKIESMQFEKRSGNQLFDDSVLRAIQKADPLPKFPDIYSPPRDEIGVRFRPEDLA</sequence>